<gene>
    <name evidence="12" type="ORF">OI25_3661</name>
</gene>
<dbReference type="CDD" id="cd02440">
    <property type="entry name" value="AdoMet_MTases"/>
    <property type="match status" value="1"/>
</dbReference>
<dbReference type="PANTHER" id="PTHR11579">
    <property type="entry name" value="PROTEIN-L-ISOASPARTATE O-METHYLTRANSFERASE"/>
    <property type="match status" value="1"/>
</dbReference>
<name>A0AAU8T187_9BURK</name>
<keyword evidence="5" id="KW-0963">Cytoplasm</keyword>
<dbReference type="AlphaFoldDB" id="A0AAU8T187"/>
<comment type="subcellular location">
    <subcellularLocation>
        <location evidence="1">Cytoplasm</location>
    </subcellularLocation>
</comment>
<dbReference type="EMBL" id="CP010026">
    <property type="protein sequence ID" value="AJZ60168.1"/>
    <property type="molecule type" value="Genomic_DNA"/>
</dbReference>
<dbReference type="RefSeq" id="WP_046569429.1">
    <property type="nucleotide sequence ID" value="NZ_CP010026.1"/>
</dbReference>
<dbReference type="GO" id="GO:0005737">
    <property type="term" value="C:cytoplasm"/>
    <property type="evidence" value="ECO:0007669"/>
    <property type="project" value="UniProtKB-SubCell"/>
</dbReference>
<evidence type="ECO:0000256" key="7">
    <source>
        <dbReference type="ARBA" id="ARBA00022679"/>
    </source>
</evidence>
<evidence type="ECO:0000256" key="4">
    <source>
        <dbReference type="ARBA" id="ARBA00013346"/>
    </source>
</evidence>
<organism evidence="12 13">
    <name type="scientific">Paraburkholderia fungorum</name>
    <dbReference type="NCBI Taxonomy" id="134537"/>
    <lineage>
        <taxon>Bacteria</taxon>
        <taxon>Pseudomonadati</taxon>
        <taxon>Pseudomonadota</taxon>
        <taxon>Betaproteobacteria</taxon>
        <taxon>Burkholderiales</taxon>
        <taxon>Burkholderiaceae</taxon>
        <taxon>Paraburkholderia</taxon>
    </lineage>
</organism>
<dbReference type="PANTHER" id="PTHR11579:SF0">
    <property type="entry name" value="PROTEIN-L-ISOASPARTATE(D-ASPARTATE) O-METHYLTRANSFERASE"/>
    <property type="match status" value="1"/>
</dbReference>
<evidence type="ECO:0000256" key="1">
    <source>
        <dbReference type="ARBA" id="ARBA00004496"/>
    </source>
</evidence>
<proteinExistence type="inferred from homology"/>
<keyword evidence="8" id="KW-0949">S-adenosyl-L-methionine</keyword>
<evidence type="ECO:0000256" key="9">
    <source>
        <dbReference type="ARBA" id="ARBA00030757"/>
    </source>
</evidence>
<evidence type="ECO:0000313" key="12">
    <source>
        <dbReference type="EMBL" id="AJZ60168.1"/>
    </source>
</evidence>
<evidence type="ECO:0000256" key="6">
    <source>
        <dbReference type="ARBA" id="ARBA00022603"/>
    </source>
</evidence>
<accession>A0AAU8T187</accession>
<dbReference type="Gene3D" id="3.40.50.150">
    <property type="entry name" value="Vaccinia Virus protein VP39"/>
    <property type="match status" value="1"/>
</dbReference>
<evidence type="ECO:0000256" key="2">
    <source>
        <dbReference type="ARBA" id="ARBA00005369"/>
    </source>
</evidence>
<dbReference type="SUPFAM" id="SSF53335">
    <property type="entry name" value="S-adenosyl-L-methionine-dependent methyltransferases"/>
    <property type="match status" value="1"/>
</dbReference>
<dbReference type="GeneID" id="66517561"/>
<evidence type="ECO:0000313" key="13">
    <source>
        <dbReference type="Proteomes" id="UP000032614"/>
    </source>
</evidence>
<dbReference type="InterPro" id="IPR000682">
    <property type="entry name" value="PCMT"/>
</dbReference>
<keyword evidence="7" id="KW-0808">Transferase</keyword>
<sequence length="288" mass="31017">MDSQQELAKVRRAYARRLMALAGIANPGIEEAFATVERERYLGPGPWPILCPAGYVATPDDDPARVYADVLIGIIPERGLNNGMPSYHVPLLASAGIRAGDHVVHIGAGVGYYTAIMACLAGPAGRVTGIEFDAGLAARAATNLSNVGNVQVLQGDGFSMPFDPADVIYVNAGVTHPADIWLDRLNDGGRLILPLTTENIWPPARGAAISHYGVVFRIERAGDEYLAAWVSAVALYPCEGGRDDASEARLDAAFQKGGWRRVTRLYRTGDLPDERCWLRGARWALTYG</sequence>
<evidence type="ECO:0000256" key="10">
    <source>
        <dbReference type="ARBA" id="ARBA00031323"/>
    </source>
</evidence>
<evidence type="ECO:0000256" key="8">
    <source>
        <dbReference type="ARBA" id="ARBA00022691"/>
    </source>
</evidence>
<comment type="similarity">
    <text evidence="2">Belongs to the methyltransferase superfamily. L-isoaspartyl/D-aspartyl protein methyltransferase family.</text>
</comment>
<dbReference type="GO" id="GO:0032259">
    <property type="term" value="P:methylation"/>
    <property type="evidence" value="ECO:0007669"/>
    <property type="project" value="UniProtKB-KW"/>
</dbReference>
<evidence type="ECO:0000256" key="11">
    <source>
        <dbReference type="ARBA" id="ARBA00031350"/>
    </source>
</evidence>
<dbReference type="EC" id="2.1.1.77" evidence="3"/>
<protein>
    <recommendedName>
        <fullName evidence="4">Protein-L-isoaspartate O-methyltransferase</fullName>
        <ecNumber evidence="3">2.1.1.77</ecNumber>
    </recommendedName>
    <alternativeName>
        <fullName evidence="11">L-isoaspartyl protein carboxyl methyltransferase</fullName>
    </alternativeName>
    <alternativeName>
        <fullName evidence="9">Protein L-isoaspartyl methyltransferase</fullName>
    </alternativeName>
    <alternativeName>
        <fullName evidence="10">Protein-beta-aspartate methyltransferase</fullName>
    </alternativeName>
</protein>
<dbReference type="Pfam" id="PF01135">
    <property type="entry name" value="PCMT"/>
    <property type="match status" value="1"/>
</dbReference>
<dbReference type="GO" id="GO:0004719">
    <property type="term" value="F:protein-L-isoaspartate (D-aspartate) O-methyltransferase activity"/>
    <property type="evidence" value="ECO:0007669"/>
    <property type="project" value="UniProtKB-EC"/>
</dbReference>
<dbReference type="KEGG" id="bfn:OI25_3661"/>
<evidence type="ECO:0000256" key="3">
    <source>
        <dbReference type="ARBA" id="ARBA00011890"/>
    </source>
</evidence>
<dbReference type="InterPro" id="IPR029063">
    <property type="entry name" value="SAM-dependent_MTases_sf"/>
</dbReference>
<reference evidence="12 13" key="1">
    <citation type="journal article" date="2015" name="Genome Announc.">
        <title>Complete genome sequences for 59 burkholderia isolates, both pathogenic and near neighbor.</title>
        <authorList>
            <person name="Johnson S.L."/>
            <person name="Bishop-Lilly K.A."/>
            <person name="Ladner J.T."/>
            <person name="Daligault H.E."/>
            <person name="Davenport K.W."/>
            <person name="Jaissle J."/>
            <person name="Frey K.G."/>
            <person name="Koroleva G.I."/>
            <person name="Bruce D.C."/>
            <person name="Coyne S.R."/>
            <person name="Broomall S.M."/>
            <person name="Li P.E."/>
            <person name="Teshima H."/>
            <person name="Gibbons H.S."/>
            <person name="Palacios G.F."/>
            <person name="Rosenzweig C.N."/>
            <person name="Redden C.L."/>
            <person name="Xu Y."/>
            <person name="Minogue T.D."/>
            <person name="Chain P.S."/>
        </authorList>
    </citation>
    <scope>NUCLEOTIDE SEQUENCE [LARGE SCALE GENOMIC DNA]</scope>
    <source>
        <strain evidence="12 13">ATCC BAA-463</strain>
    </source>
</reference>
<keyword evidence="6" id="KW-0489">Methyltransferase</keyword>
<dbReference type="Proteomes" id="UP000032614">
    <property type="component" value="Chromosome 1"/>
</dbReference>
<evidence type="ECO:0000256" key="5">
    <source>
        <dbReference type="ARBA" id="ARBA00022490"/>
    </source>
</evidence>